<dbReference type="GeneID" id="100649908"/>
<dbReference type="AlphaFoldDB" id="A0A9B2JR27"/>
<dbReference type="PANTHER" id="PTHR23325:SF1">
    <property type="entry name" value="SERUM RESPONSE FACTOR-BINDING PROTEIN 1"/>
    <property type="match status" value="1"/>
</dbReference>
<feature type="region of interest" description="Disordered" evidence="1">
    <location>
        <begin position="125"/>
        <end position="146"/>
    </location>
</feature>
<evidence type="ECO:0000313" key="3">
    <source>
        <dbReference type="RefSeq" id="XP_012174717.2"/>
    </source>
</evidence>
<protein>
    <submittedName>
        <fullName evidence="3">Uncharacterized protein LOC100649908</fullName>
    </submittedName>
</protein>
<reference evidence="3" key="1">
    <citation type="submission" date="2025-08" db="UniProtKB">
        <authorList>
            <consortium name="RefSeq"/>
        </authorList>
    </citation>
    <scope>IDENTIFICATION</scope>
</reference>
<feature type="compositionally biased region" description="Basic and acidic residues" evidence="1">
    <location>
        <begin position="192"/>
        <end position="207"/>
    </location>
</feature>
<dbReference type="GO" id="GO:0030490">
    <property type="term" value="P:maturation of SSU-rRNA"/>
    <property type="evidence" value="ECO:0007669"/>
    <property type="project" value="TreeGrafter"/>
</dbReference>
<dbReference type="GO" id="GO:0005634">
    <property type="term" value="C:nucleus"/>
    <property type="evidence" value="ECO:0007669"/>
    <property type="project" value="TreeGrafter"/>
</dbReference>
<gene>
    <name evidence="3" type="primary">LOC100649908</name>
</gene>
<dbReference type="InterPro" id="IPR037393">
    <property type="entry name" value="Bud22/SRFB1"/>
</dbReference>
<proteinExistence type="predicted"/>
<accession>A0A9B2JR27</accession>
<feature type="compositionally biased region" description="Basic residues" evidence="1">
    <location>
        <begin position="125"/>
        <end position="135"/>
    </location>
</feature>
<dbReference type="Proteomes" id="UP000835206">
    <property type="component" value="Chromosome 6"/>
</dbReference>
<dbReference type="KEGG" id="bter:100649908"/>
<dbReference type="PANTHER" id="PTHR23325">
    <property type="entry name" value="SERUM RESPONSE FACTOR-BINDING"/>
    <property type="match status" value="1"/>
</dbReference>
<sequence>MEINNEIVLLRQCIRQARICVINKLIREAKRLRSGNGSEKQLEKNKNKADKLLREVFALKGIKDDEISKFGITRFKCLQDILQNTHTDDGTRAMAKVVRYKSLSSKIIEFQEKFPDYSEHISSRKHRYSSRRKGHCAKDVPKKHSNQLQCDTDNTVEKVNEGNTKIAGDVTSSAGVPCEKRRKVNGECRRLSEGRELNTESKDDGGKSGRILQMQDVEIDSRTDQSSKTVTKVISNEAIVKPFMEVLQETEEQSGKYKETKNQQCCNETAESLKNTDNFFLHRNKVTLDSSDTLFSKEINTSGHHHISRDIFKLREIKEKKHKLYNEKTYKERNEGRGRKMNCANIFHDQSGVRERSDTHWKRNKKDVQVKEEEKINKVICPVYENLHPSWVAKKKQQDIMKQGFQGKKIKFDEN</sequence>
<feature type="region of interest" description="Disordered" evidence="1">
    <location>
        <begin position="192"/>
        <end position="224"/>
    </location>
</feature>
<evidence type="ECO:0000256" key="1">
    <source>
        <dbReference type="SAM" id="MobiDB-lite"/>
    </source>
</evidence>
<name>A0A9B2JR27_BOMTE</name>
<dbReference type="GO" id="GO:0030686">
    <property type="term" value="C:90S preribosome"/>
    <property type="evidence" value="ECO:0007669"/>
    <property type="project" value="TreeGrafter"/>
</dbReference>
<dbReference type="RefSeq" id="XP_012174717.2">
    <property type="nucleotide sequence ID" value="XM_012319327.3"/>
</dbReference>
<organism evidence="2 3">
    <name type="scientific">Bombus terrestris</name>
    <name type="common">Buff-tailed bumblebee</name>
    <name type="synonym">Apis terrestris</name>
    <dbReference type="NCBI Taxonomy" id="30195"/>
    <lineage>
        <taxon>Eukaryota</taxon>
        <taxon>Metazoa</taxon>
        <taxon>Ecdysozoa</taxon>
        <taxon>Arthropoda</taxon>
        <taxon>Hexapoda</taxon>
        <taxon>Insecta</taxon>
        <taxon>Pterygota</taxon>
        <taxon>Neoptera</taxon>
        <taxon>Endopterygota</taxon>
        <taxon>Hymenoptera</taxon>
        <taxon>Apocrita</taxon>
        <taxon>Aculeata</taxon>
        <taxon>Apoidea</taxon>
        <taxon>Anthophila</taxon>
        <taxon>Apidae</taxon>
        <taxon>Bombus</taxon>
        <taxon>Bombus</taxon>
    </lineage>
</organism>
<evidence type="ECO:0000313" key="2">
    <source>
        <dbReference type="Proteomes" id="UP000835206"/>
    </source>
</evidence>
<dbReference type="OrthoDB" id="3364872at2759"/>
<keyword evidence="2" id="KW-1185">Reference proteome</keyword>